<dbReference type="GO" id="GO:0006123">
    <property type="term" value="P:mitochondrial electron transport, cytochrome c to oxygen"/>
    <property type="evidence" value="ECO:0007669"/>
    <property type="project" value="UniProtKB-UniRule"/>
</dbReference>
<evidence type="ECO:0000256" key="1">
    <source>
        <dbReference type="ARBA" id="ARBA00004434"/>
    </source>
</evidence>
<evidence type="ECO:0000256" key="11">
    <source>
        <dbReference type="RuleBase" id="RU368123"/>
    </source>
</evidence>
<keyword evidence="7 11" id="KW-1133">Transmembrane helix</keyword>
<evidence type="ECO:0000256" key="6">
    <source>
        <dbReference type="ARBA" id="ARBA00022946"/>
    </source>
</evidence>
<keyword evidence="6 11" id="KW-0809">Transit peptide</keyword>
<evidence type="ECO:0000256" key="5">
    <source>
        <dbReference type="ARBA" id="ARBA00022792"/>
    </source>
</evidence>
<evidence type="ECO:0000313" key="13">
    <source>
        <dbReference type="Proteomes" id="UP000095085"/>
    </source>
</evidence>
<dbReference type="SUPFAM" id="SSF81427">
    <property type="entry name" value="Mitochondrial cytochrome c oxidase subunit VIIc (aka VIIIa)"/>
    <property type="match status" value="1"/>
</dbReference>
<dbReference type="EMBL" id="KV454545">
    <property type="protein sequence ID" value="ODV65077.1"/>
    <property type="molecule type" value="Genomic_DNA"/>
</dbReference>
<dbReference type="InterPro" id="IPR036636">
    <property type="entry name" value="COX7C/Cox8_sf"/>
</dbReference>
<keyword evidence="5 11" id="KW-0999">Mitochondrion inner membrane</keyword>
<organism evidence="12 13">
    <name type="scientific">Hyphopichia burtonii NRRL Y-1933</name>
    <dbReference type="NCBI Taxonomy" id="984485"/>
    <lineage>
        <taxon>Eukaryota</taxon>
        <taxon>Fungi</taxon>
        <taxon>Dikarya</taxon>
        <taxon>Ascomycota</taxon>
        <taxon>Saccharomycotina</taxon>
        <taxon>Pichiomycetes</taxon>
        <taxon>Debaryomycetaceae</taxon>
        <taxon>Hyphopichia</taxon>
    </lineage>
</organism>
<dbReference type="Pfam" id="PF02935">
    <property type="entry name" value="COX7C"/>
    <property type="match status" value="1"/>
</dbReference>
<dbReference type="RefSeq" id="XP_020074144.1">
    <property type="nucleotide sequence ID" value="XM_020219059.1"/>
</dbReference>
<dbReference type="GO" id="GO:0045277">
    <property type="term" value="C:respiratory chain complex IV"/>
    <property type="evidence" value="ECO:0007669"/>
    <property type="project" value="UniProtKB-UniRule"/>
</dbReference>
<keyword evidence="8 11" id="KW-0496">Mitochondrion</keyword>
<dbReference type="FunFam" id="4.10.49.10:FF:000001">
    <property type="entry name" value="Cytochrome c oxidase subunit 7C"/>
    <property type="match status" value="1"/>
</dbReference>
<sequence length="84" mass="9709">MLSKPASRVLSQKAFMRNFQSSARSMNKIYGTPAEGPYSNLPFKVHNRRFIPFGVYYWGVLGFFFAFPFLTTYLHLYKSGALNE</sequence>
<comment type="pathway">
    <text evidence="2 11">Energy metabolism; oxidative phosphorylation.</text>
</comment>
<gene>
    <name evidence="12" type="ORF">HYPBUDRAFT_114682</name>
</gene>
<evidence type="ECO:0000256" key="4">
    <source>
        <dbReference type="ARBA" id="ARBA00022692"/>
    </source>
</evidence>
<dbReference type="AlphaFoldDB" id="A0A1E4RCU8"/>
<evidence type="ECO:0000256" key="2">
    <source>
        <dbReference type="ARBA" id="ARBA00004673"/>
    </source>
</evidence>
<dbReference type="GeneID" id="30993609"/>
<protein>
    <recommendedName>
        <fullName evidence="10 11">Cytochrome c oxidase subunit 8, mitochondrial</fullName>
    </recommendedName>
    <alternativeName>
        <fullName evidence="11">Cytochrome c oxidase polypeptide VIII</fullName>
    </alternativeName>
</protein>
<evidence type="ECO:0000256" key="9">
    <source>
        <dbReference type="ARBA" id="ARBA00023136"/>
    </source>
</evidence>
<dbReference type="GO" id="GO:0005743">
    <property type="term" value="C:mitochondrial inner membrane"/>
    <property type="evidence" value="ECO:0007669"/>
    <property type="project" value="UniProtKB-SubCell"/>
</dbReference>
<comment type="subcellular location">
    <subcellularLocation>
        <location evidence="1 11">Mitochondrion inner membrane</location>
        <topology evidence="1 11">Single-pass membrane protein</topology>
    </subcellularLocation>
</comment>
<keyword evidence="13" id="KW-1185">Reference proteome</keyword>
<dbReference type="OrthoDB" id="9974841at2759"/>
<comment type="function">
    <text evidence="11">Component of the cytochrome c oxidase, the last enzyme in the mitochondrial electron transport chain which drives oxidative phosphorylation. The respiratory chain contains 3 multisubunit complexes succinate dehydrogenase (complex II, CII), ubiquinol-cytochrome c oxidoreductase (cytochrome b-c1 complex, complex III, CIII) and cytochrome c oxidase (complex IV, CIV), that cooperate to transfer electrons derived from NADH and succinate to molecular oxygen, creating an electrochemical gradient over the inner membrane that drives transmembrane transport and the ATP synthase. Cytochrome c oxidase is the component of the respiratory chain that catalyzes the reduction of oxygen to water. Electrons originating from reduced cytochrome c in the intermembrane space (IMS) are transferred via the dinuclear copper A center (CU(A)) of subunit 2 and heme A of subunit 1 to the active site in subunit 1, a binuclear center (BNC) formed by heme A3 and copper B (CU(B)). The BNC reduces molecular oxygen to 2 water molecules using 4 electrons from cytochrome c in the IMS and 4 protons from the mitochondrial matrix.</text>
</comment>
<feature type="transmembrane region" description="Helical" evidence="11">
    <location>
        <begin position="55"/>
        <end position="76"/>
    </location>
</feature>
<comment type="similarity">
    <text evidence="3 11">Belongs to the cytochrome c oxidase VIIc family.</text>
</comment>
<evidence type="ECO:0000256" key="10">
    <source>
        <dbReference type="ARBA" id="ARBA00071004"/>
    </source>
</evidence>
<name>A0A1E4RCU8_9ASCO</name>
<evidence type="ECO:0000256" key="7">
    <source>
        <dbReference type="ARBA" id="ARBA00022989"/>
    </source>
</evidence>
<dbReference type="UniPathway" id="UPA00705"/>
<comment type="subunit">
    <text evidence="11">Component of the cytochrome c oxidase (complex IV, CIV), a multisubunit enzyme composed of a catalytic core of 3 subunits and several supernumerary subunits. The complex exists as a monomer or a dimer and forms supercomplexes (SCs) in the inner mitochondrial membrane with ubiquinol-cytochrome c oxidoreductase (cytochrome b-c1 complex, complex III, CIII).</text>
</comment>
<evidence type="ECO:0000256" key="3">
    <source>
        <dbReference type="ARBA" id="ARBA00010514"/>
    </source>
</evidence>
<keyword evidence="9 11" id="KW-0472">Membrane</keyword>
<dbReference type="STRING" id="984485.A0A1E4RCU8"/>
<reference evidence="13" key="1">
    <citation type="submission" date="2016-05" db="EMBL/GenBank/DDBJ databases">
        <title>Comparative genomics of biotechnologically important yeasts.</title>
        <authorList>
            <consortium name="DOE Joint Genome Institute"/>
            <person name="Riley R."/>
            <person name="Haridas S."/>
            <person name="Wolfe K.H."/>
            <person name="Lopes M.R."/>
            <person name="Hittinger C.T."/>
            <person name="Goker M."/>
            <person name="Salamov A."/>
            <person name="Wisecaver J."/>
            <person name="Long T.M."/>
            <person name="Aerts A.L."/>
            <person name="Barry K."/>
            <person name="Choi C."/>
            <person name="Clum A."/>
            <person name="Coughlan A.Y."/>
            <person name="Deshpande S."/>
            <person name="Douglass A.P."/>
            <person name="Hanson S.J."/>
            <person name="Klenk H.-P."/>
            <person name="Labutti K."/>
            <person name="Lapidus A."/>
            <person name="Lindquist E."/>
            <person name="Lipzen A."/>
            <person name="Meier-Kolthoff J.P."/>
            <person name="Ohm R.A."/>
            <person name="Otillar R.P."/>
            <person name="Pangilinan J."/>
            <person name="Peng Y."/>
            <person name="Rokas A."/>
            <person name="Rosa C.A."/>
            <person name="Scheuner C."/>
            <person name="Sibirny A.A."/>
            <person name="Slot J.C."/>
            <person name="Stielow J.B."/>
            <person name="Sun H."/>
            <person name="Kurtzman C.P."/>
            <person name="Blackwell M."/>
            <person name="Grigoriev I.V."/>
            <person name="Jeffries T.W."/>
        </authorList>
    </citation>
    <scope>NUCLEOTIDE SEQUENCE [LARGE SCALE GENOMIC DNA]</scope>
    <source>
        <strain evidence="13">NRRL Y-1933</strain>
    </source>
</reference>
<dbReference type="Proteomes" id="UP000095085">
    <property type="component" value="Unassembled WGS sequence"/>
</dbReference>
<proteinExistence type="inferred from homology"/>
<dbReference type="Gene3D" id="4.10.49.10">
    <property type="entry name" value="Cytochrome c oxidase subunit VIIc"/>
    <property type="match status" value="1"/>
</dbReference>
<evidence type="ECO:0000256" key="8">
    <source>
        <dbReference type="ARBA" id="ARBA00023128"/>
    </source>
</evidence>
<accession>A0A1E4RCU8</accession>
<evidence type="ECO:0000313" key="12">
    <source>
        <dbReference type="EMBL" id="ODV65077.1"/>
    </source>
</evidence>
<keyword evidence="4 11" id="KW-0812">Transmembrane</keyword>
<dbReference type="InterPro" id="IPR004202">
    <property type="entry name" value="COX7C/Cox8"/>
</dbReference>